<evidence type="ECO:0000313" key="2">
    <source>
        <dbReference type="Proteomes" id="UP000675554"/>
    </source>
</evidence>
<proteinExistence type="predicted"/>
<keyword evidence="1" id="KW-0482">Metalloprotease</keyword>
<keyword evidence="1" id="KW-0378">Hydrolase</keyword>
<evidence type="ECO:0000313" key="1">
    <source>
        <dbReference type="EMBL" id="MBR7678279.1"/>
    </source>
</evidence>
<accession>A0A8T4J1J4</accession>
<keyword evidence="1" id="KW-0645">Protease</keyword>
<dbReference type="AlphaFoldDB" id="A0A8T4J1J4"/>
<sequence length="67" mass="6715">MLFWAPLMLVLTVASVAGGALLARALGGPDVNLSAADGLFRTAGGAAPFFVSILVSGPLSEEAGWRG</sequence>
<dbReference type="EMBL" id="JAGSMN010001323">
    <property type="protein sequence ID" value="MBR7678279.1"/>
    <property type="molecule type" value="Genomic_DNA"/>
</dbReference>
<comment type="caution">
    <text evidence="1">The sequence shown here is derived from an EMBL/GenBank/DDBJ whole genome shotgun (WGS) entry which is preliminary data.</text>
</comment>
<gene>
    <name evidence="1" type="ORF">KDA82_35965</name>
</gene>
<dbReference type="Proteomes" id="UP000675554">
    <property type="component" value="Unassembled WGS sequence"/>
</dbReference>
<keyword evidence="2" id="KW-1185">Reference proteome</keyword>
<dbReference type="GO" id="GO:0008237">
    <property type="term" value="F:metallopeptidase activity"/>
    <property type="evidence" value="ECO:0007669"/>
    <property type="project" value="UniProtKB-KW"/>
</dbReference>
<name>A0A8T4J1J4_9ACTN</name>
<protein>
    <submittedName>
        <fullName evidence="1">CPBP family intramembrane metalloprotease</fullName>
    </submittedName>
</protein>
<feature type="non-terminal residue" evidence="1">
    <location>
        <position position="67"/>
    </location>
</feature>
<organism evidence="1 2">
    <name type="scientific">Streptomyces daliensis</name>
    <dbReference type="NCBI Taxonomy" id="299421"/>
    <lineage>
        <taxon>Bacteria</taxon>
        <taxon>Bacillati</taxon>
        <taxon>Actinomycetota</taxon>
        <taxon>Actinomycetes</taxon>
        <taxon>Kitasatosporales</taxon>
        <taxon>Streptomycetaceae</taxon>
        <taxon>Streptomyces</taxon>
    </lineage>
</organism>
<reference evidence="1" key="1">
    <citation type="submission" date="2021-04" db="EMBL/GenBank/DDBJ databases">
        <title>Sequencing of actinobacteria type strains.</title>
        <authorList>
            <person name="Nguyen G.-S."/>
            <person name="Wentzel A."/>
        </authorList>
    </citation>
    <scope>NUCLEOTIDE SEQUENCE</scope>
    <source>
        <strain evidence="1">DSM 42095</strain>
    </source>
</reference>